<gene>
    <name evidence="2" type="ORF">NOO_LOCUS11788</name>
</gene>
<evidence type="ECO:0000313" key="3">
    <source>
        <dbReference type="Proteomes" id="UP000271087"/>
    </source>
</evidence>
<organism evidence="4">
    <name type="scientific">Onchocerca ochengi</name>
    <name type="common">Filarial nematode worm</name>
    <dbReference type="NCBI Taxonomy" id="42157"/>
    <lineage>
        <taxon>Eukaryota</taxon>
        <taxon>Metazoa</taxon>
        <taxon>Ecdysozoa</taxon>
        <taxon>Nematoda</taxon>
        <taxon>Chromadorea</taxon>
        <taxon>Rhabditida</taxon>
        <taxon>Spirurina</taxon>
        <taxon>Spiruromorpha</taxon>
        <taxon>Filarioidea</taxon>
        <taxon>Onchocercidae</taxon>
        <taxon>Onchocerca</taxon>
    </lineage>
</organism>
<evidence type="ECO:0000256" key="1">
    <source>
        <dbReference type="SAM" id="Phobius"/>
    </source>
</evidence>
<reference evidence="2 3" key="2">
    <citation type="submission" date="2018-08" db="EMBL/GenBank/DDBJ databases">
        <authorList>
            <person name="Laetsch R D."/>
            <person name="Stevens L."/>
            <person name="Kumar S."/>
            <person name="Blaxter L. M."/>
        </authorList>
    </citation>
    <scope>NUCLEOTIDE SEQUENCE [LARGE SCALE GENOMIC DNA]</scope>
</reference>
<name>A0A182EUF8_ONCOC</name>
<dbReference type="Proteomes" id="UP000271087">
    <property type="component" value="Unassembled WGS sequence"/>
</dbReference>
<keyword evidence="3" id="KW-1185">Reference proteome</keyword>
<keyword evidence="1" id="KW-1133">Transmembrane helix</keyword>
<reference evidence="4" key="1">
    <citation type="submission" date="2016-06" db="UniProtKB">
        <authorList>
            <consortium name="WormBaseParasite"/>
        </authorList>
    </citation>
    <scope>IDENTIFICATION</scope>
</reference>
<accession>A0A182EUF8</accession>
<keyword evidence="1" id="KW-0472">Membrane</keyword>
<dbReference type="OrthoDB" id="5845190at2759"/>
<dbReference type="EMBL" id="UYRW01008788">
    <property type="protein sequence ID" value="VDM97094.1"/>
    <property type="molecule type" value="Genomic_DNA"/>
</dbReference>
<proteinExistence type="predicted"/>
<keyword evidence="1" id="KW-0812">Transmembrane</keyword>
<evidence type="ECO:0000313" key="2">
    <source>
        <dbReference type="EMBL" id="VDM97094.1"/>
    </source>
</evidence>
<protein>
    <submittedName>
        <fullName evidence="2 4">Uncharacterized protein</fullName>
    </submittedName>
</protein>
<dbReference type="WBParaSite" id="nOo.2.0.1.t11788-RA">
    <property type="protein sequence ID" value="nOo.2.0.1.t11788-RA"/>
    <property type="gene ID" value="nOo.2.0.1.g11788"/>
</dbReference>
<feature type="transmembrane region" description="Helical" evidence="1">
    <location>
        <begin position="60"/>
        <end position="80"/>
    </location>
</feature>
<sequence>MIKDSLRNRIRNRLTASQILAAVIRISDNDNHDNTKYPMLNAILTFRDSAISSTTDSTSLLIIIICLMLLIILILLNISIMKNLHLCARKHHEDSRSNDNLLELNLKQPAQVYTTQALIKSQKKKQNTLPRRHYSVTESLDSGIVDRELEENEHNARIFEQRRMKSKLRILHQSYSDNSILNPIQLQLTGKNAQLCATKSYQYQIGKC</sequence>
<dbReference type="STRING" id="42157.A0A182EUF8"/>
<dbReference type="AlphaFoldDB" id="A0A182EUF8"/>
<evidence type="ECO:0000313" key="4">
    <source>
        <dbReference type="WBParaSite" id="nOo.2.0.1.t11788-RA"/>
    </source>
</evidence>